<evidence type="ECO:0000256" key="2">
    <source>
        <dbReference type="SAM" id="MobiDB-lite"/>
    </source>
</evidence>
<feature type="compositionally biased region" description="Gly residues" evidence="2">
    <location>
        <begin position="629"/>
        <end position="646"/>
    </location>
</feature>
<dbReference type="EMBL" id="QLNT01000010">
    <property type="protein sequence ID" value="KAF3071751.1"/>
    <property type="molecule type" value="Genomic_DNA"/>
</dbReference>
<keyword evidence="4" id="KW-1185">Reference proteome</keyword>
<evidence type="ECO:0000313" key="3">
    <source>
        <dbReference type="EMBL" id="KAF3071751.1"/>
    </source>
</evidence>
<organism evidence="3 4">
    <name type="scientific">Trichoderma lentiforme</name>
    <dbReference type="NCBI Taxonomy" id="1567552"/>
    <lineage>
        <taxon>Eukaryota</taxon>
        <taxon>Fungi</taxon>
        <taxon>Dikarya</taxon>
        <taxon>Ascomycota</taxon>
        <taxon>Pezizomycotina</taxon>
        <taxon>Sordariomycetes</taxon>
        <taxon>Hypocreomycetidae</taxon>
        <taxon>Hypocreales</taxon>
        <taxon>Hypocreaceae</taxon>
        <taxon>Trichoderma</taxon>
    </lineage>
</organism>
<feature type="region of interest" description="Disordered" evidence="2">
    <location>
        <begin position="696"/>
        <end position="717"/>
    </location>
</feature>
<feature type="compositionally biased region" description="Low complexity" evidence="2">
    <location>
        <begin position="611"/>
        <end position="626"/>
    </location>
</feature>
<feature type="region of interest" description="Disordered" evidence="2">
    <location>
        <begin position="333"/>
        <end position="421"/>
    </location>
</feature>
<feature type="region of interest" description="Disordered" evidence="2">
    <location>
        <begin position="1"/>
        <end position="20"/>
    </location>
</feature>
<feature type="region of interest" description="Disordered" evidence="2">
    <location>
        <begin position="491"/>
        <end position="539"/>
    </location>
</feature>
<dbReference type="Proteomes" id="UP000801864">
    <property type="component" value="Unassembled WGS sequence"/>
</dbReference>
<feature type="coiled-coil region" evidence="1">
    <location>
        <begin position="67"/>
        <end position="220"/>
    </location>
</feature>
<evidence type="ECO:0000256" key="1">
    <source>
        <dbReference type="SAM" id="Coils"/>
    </source>
</evidence>
<evidence type="ECO:0000313" key="4">
    <source>
        <dbReference type="Proteomes" id="UP000801864"/>
    </source>
</evidence>
<keyword evidence="1" id="KW-0175">Coiled coil</keyword>
<comment type="caution">
    <text evidence="3">The sequence shown here is derived from an EMBL/GenBank/DDBJ whole genome shotgun (WGS) entry which is preliminary data.</text>
</comment>
<feature type="compositionally biased region" description="Polar residues" evidence="2">
    <location>
        <begin position="393"/>
        <end position="415"/>
    </location>
</feature>
<feature type="coiled-coil region" evidence="1">
    <location>
        <begin position="257"/>
        <end position="291"/>
    </location>
</feature>
<accession>A0A9P4XDE9</accession>
<gene>
    <name evidence="3" type="ORF">CFAM422_006300</name>
</gene>
<protein>
    <submittedName>
        <fullName evidence="3">Uncharacterized protein</fullName>
    </submittedName>
</protein>
<dbReference type="AlphaFoldDB" id="A0A9P4XDE9"/>
<feature type="region of interest" description="Disordered" evidence="2">
    <location>
        <begin position="604"/>
        <end position="677"/>
    </location>
</feature>
<proteinExistence type="predicted"/>
<name>A0A9P4XDE9_9HYPO</name>
<sequence>MRLSLGDMEVLDHAQPESGSPPLQCCCGSADCVHLKKNCSILEAVEKDVHTAAQLGKALLARHEAYMADAELDRQRLNGRIDRLQLDKQELEANNAAKVEENNELIEQLELLNTTIFDSDAKIKSLEASLLSSQQAIRRLESAAARAAEADQHLKILEEEQDKLTGELKATKEEARTHAQRFKEAQREILDMQDQLVRMEKEAILERQRHDEMMEKVERQREVEKHLDVAAVRLKGSAASKSITEHRQGNKIVGHFVRDLLQDNANLQLGIAELREMLISSNDEIQVLREQLMFHQPLTDGFSPASTLKAELEPSLFENSRPPQEFHIHHHYHVAKQETRKPKKKRQGLLPGIFTPPAAISSRSSSPGPEFQRRLVSSPTRPVLSHAGETTPIKASSSAWHEFSTPSEMSSSLPTSPRFFDHSEAETGSLMSPTTSYDPMSPTWRASHRKRASAASSCSFQSLSIIDIEPGTAGIQTPNPFRFSSGVIHEEDEDAHTSPPATAAEQDAPKDESAEEDDANETTNAAAIPIPPPRSGLRRVASHESIMSLSGGLDIHTLQIRPSQLTLRPLGGADAVVTGVIAQPTMSTKYSKRSDAALRDNFAGFQIPQRSSTPTSDMSGSSSQTSRNGAGGLGKWVGWRPWGGAGTVSQSLPRAVEKAPPKPPPRAPGINQPGAIPGFQEYWASQQRKVASSRAAAAAATIDNGSLSQSLREGGGL</sequence>
<reference evidence="3 4" key="1">
    <citation type="submission" date="2018-06" db="EMBL/GenBank/DDBJ databases">
        <title>Genome analysis of cellulolytic fungus Trichoderma lentiforme CFAM-422.</title>
        <authorList>
            <person name="Steindorff A.S."/>
            <person name="Formighieri E.F."/>
            <person name="Midorikawa G.E.O."/>
            <person name="Tamietti M.S."/>
            <person name="Ramos E.Z."/>
            <person name="Silva A.S."/>
            <person name="Bon E.P.S."/>
            <person name="Mendes T.D."/>
            <person name="Damaso M.C.T."/>
            <person name="Favaro L.C.L."/>
        </authorList>
    </citation>
    <scope>NUCLEOTIDE SEQUENCE [LARGE SCALE GENOMIC DNA]</scope>
    <source>
        <strain evidence="3 4">CFAM-422</strain>
    </source>
</reference>